<sequence length="57" mass="6197">MPQGPEAASGAVGPVRDVGTALEPQALAYPENPFTALRPNDKIFTERTLVRRSFVEK</sequence>
<dbReference type="Proteomes" id="UP001500305">
    <property type="component" value="Unassembled WGS sequence"/>
</dbReference>
<evidence type="ECO:0000313" key="2">
    <source>
        <dbReference type="Proteomes" id="UP001500305"/>
    </source>
</evidence>
<proteinExistence type="predicted"/>
<accession>A0ABN3F0D1</accession>
<gene>
    <name evidence="1" type="ORF">GCM10010430_77620</name>
</gene>
<dbReference type="EMBL" id="BAAATR010000072">
    <property type="protein sequence ID" value="GAA2280055.1"/>
    <property type="molecule type" value="Genomic_DNA"/>
</dbReference>
<organism evidence="1 2">
    <name type="scientific">Kitasatospora cystarginea</name>
    <dbReference type="NCBI Taxonomy" id="58350"/>
    <lineage>
        <taxon>Bacteria</taxon>
        <taxon>Bacillati</taxon>
        <taxon>Actinomycetota</taxon>
        <taxon>Actinomycetes</taxon>
        <taxon>Kitasatosporales</taxon>
        <taxon>Streptomycetaceae</taxon>
        <taxon>Kitasatospora</taxon>
    </lineage>
</organism>
<protein>
    <submittedName>
        <fullName evidence="1">Uncharacterized protein</fullName>
    </submittedName>
</protein>
<comment type="caution">
    <text evidence="1">The sequence shown here is derived from an EMBL/GenBank/DDBJ whole genome shotgun (WGS) entry which is preliminary data.</text>
</comment>
<evidence type="ECO:0000313" key="1">
    <source>
        <dbReference type="EMBL" id="GAA2280055.1"/>
    </source>
</evidence>
<keyword evidence="2" id="KW-1185">Reference proteome</keyword>
<name>A0ABN3F0D1_9ACTN</name>
<reference evidence="1 2" key="1">
    <citation type="journal article" date="2019" name="Int. J. Syst. Evol. Microbiol.">
        <title>The Global Catalogue of Microorganisms (GCM) 10K type strain sequencing project: providing services to taxonomists for standard genome sequencing and annotation.</title>
        <authorList>
            <consortium name="The Broad Institute Genomics Platform"/>
            <consortium name="The Broad Institute Genome Sequencing Center for Infectious Disease"/>
            <person name="Wu L."/>
            <person name="Ma J."/>
        </authorList>
    </citation>
    <scope>NUCLEOTIDE SEQUENCE [LARGE SCALE GENOMIC DNA]</scope>
    <source>
        <strain evidence="1 2">JCM 7356</strain>
    </source>
</reference>